<evidence type="ECO:0000256" key="3">
    <source>
        <dbReference type="ARBA" id="ARBA00023014"/>
    </source>
</evidence>
<dbReference type="GO" id="GO:0051536">
    <property type="term" value="F:iron-sulfur cluster binding"/>
    <property type="evidence" value="ECO:0007669"/>
    <property type="project" value="UniProtKB-KW"/>
</dbReference>
<gene>
    <name evidence="5" type="ORF">KME28_06455</name>
</gene>
<protein>
    <recommendedName>
        <fullName evidence="4">Aconitase/3-isopropylmalate dehydratase large subunit alpha/beta/alpha domain-containing protein</fullName>
    </recommendedName>
</protein>
<dbReference type="AlphaFoldDB" id="A0A9E3H6S5"/>
<reference evidence="5" key="1">
    <citation type="submission" date="2021-05" db="EMBL/GenBank/DDBJ databases">
        <authorList>
            <person name="Pietrasiak N."/>
            <person name="Ward R."/>
            <person name="Stajich J.E."/>
            <person name="Kurbessoian T."/>
        </authorList>
    </citation>
    <scope>NUCLEOTIDE SEQUENCE</scope>
    <source>
        <strain evidence="5">HA4357-MV3</strain>
    </source>
</reference>
<organism evidence="5 6">
    <name type="scientific">Pelatocladus maniniholoensis HA4357-MV3</name>
    <dbReference type="NCBI Taxonomy" id="1117104"/>
    <lineage>
        <taxon>Bacteria</taxon>
        <taxon>Bacillati</taxon>
        <taxon>Cyanobacteriota</taxon>
        <taxon>Cyanophyceae</taxon>
        <taxon>Nostocales</taxon>
        <taxon>Nostocaceae</taxon>
        <taxon>Pelatocladus</taxon>
    </lineage>
</organism>
<dbReference type="InterPro" id="IPR036008">
    <property type="entry name" value="Aconitase_4Fe-4S_dom"/>
</dbReference>
<keyword evidence="3" id="KW-0411">Iron-sulfur</keyword>
<dbReference type="SUPFAM" id="SSF53732">
    <property type="entry name" value="Aconitase iron-sulfur domain"/>
    <property type="match status" value="1"/>
</dbReference>
<accession>A0A9E3H6S5</accession>
<comment type="caution">
    <text evidence="5">The sequence shown here is derived from an EMBL/GenBank/DDBJ whole genome shotgun (WGS) entry which is preliminary data.</text>
</comment>
<evidence type="ECO:0000256" key="2">
    <source>
        <dbReference type="ARBA" id="ARBA00023004"/>
    </source>
</evidence>
<dbReference type="InterPro" id="IPR015931">
    <property type="entry name" value="Acnase/IPM_dHydase_lsu_aba_1/3"/>
</dbReference>
<evidence type="ECO:0000259" key="4">
    <source>
        <dbReference type="Pfam" id="PF00330"/>
    </source>
</evidence>
<dbReference type="EMBL" id="JAHHHW010000067">
    <property type="protein sequence ID" value="MBW4431364.1"/>
    <property type="molecule type" value="Genomic_DNA"/>
</dbReference>
<dbReference type="Pfam" id="PF00330">
    <property type="entry name" value="Aconitase"/>
    <property type="match status" value="1"/>
</dbReference>
<dbReference type="InterPro" id="IPR001030">
    <property type="entry name" value="Acoase/IPM_deHydtase_lsu_aba"/>
</dbReference>
<keyword evidence="1" id="KW-0479">Metal-binding</keyword>
<evidence type="ECO:0000256" key="1">
    <source>
        <dbReference type="ARBA" id="ARBA00022723"/>
    </source>
</evidence>
<dbReference type="Proteomes" id="UP000813215">
    <property type="component" value="Unassembled WGS sequence"/>
</dbReference>
<evidence type="ECO:0000313" key="6">
    <source>
        <dbReference type="Proteomes" id="UP000813215"/>
    </source>
</evidence>
<dbReference type="Gene3D" id="3.30.499.10">
    <property type="entry name" value="Aconitase, domain 3"/>
    <property type="match status" value="1"/>
</dbReference>
<proteinExistence type="predicted"/>
<reference evidence="5" key="2">
    <citation type="journal article" date="2022" name="Microbiol. Resour. Announc.">
        <title>Metagenome Sequencing to Explore Phylogenomics of Terrestrial Cyanobacteria.</title>
        <authorList>
            <person name="Ward R.D."/>
            <person name="Stajich J.E."/>
            <person name="Johansen J.R."/>
            <person name="Huntemann M."/>
            <person name="Clum A."/>
            <person name="Foster B."/>
            <person name="Foster B."/>
            <person name="Roux S."/>
            <person name="Palaniappan K."/>
            <person name="Varghese N."/>
            <person name="Mukherjee S."/>
            <person name="Reddy T.B.K."/>
            <person name="Daum C."/>
            <person name="Copeland A."/>
            <person name="Chen I.A."/>
            <person name="Ivanova N.N."/>
            <person name="Kyrpides N.C."/>
            <person name="Shapiro N."/>
            <person name="Eloe-Fadrosh E.A."/>
            <person name="Pietrasiak N."/>
        </authorList>
    </citation>
    <scope>NUCLEOTIDE SEQUENCE</scope>
    <source>
        <strain evidence="5">HA4357-MV3</strain>
    </source>
</reference>
<sequence length="85" mass="9625">MDIREKAQALGCLEVFAQASVQIVKLDCRACINSGFGVLDKEEMEVYAINKNFKRRSSDPQRKLFGFSRTVTISAVRVKISHFLD</sequence>
<keyword evidence="2" id="KW-0408">Iron</keyword>
<name>A0A9E3H6S5_9NOST</name>
<dbReference type="GO" id="GO:0046872">
    <property type="term" value="F:metal ion binding"/>
    <property type="evidence" value="ECO:0007669"/>
    <property type="project" value="UniProtKB-KW"/>
</dbReference>
<evidence type="ECO:0000313" key="5">
    <source>
        <dbReference type="EMBL" id="MBW4431364.1"/>
    </source>
</evidence>
<feature type="domain" description="Aconitase/3-isopropylmalate dehydratase large subunit alpha/beta/alpha" evidence="4">
    <location>
        <begin position="2"/>
        <end position="75"/>
    </location>
</feature>